<sequence>MSTMGSSVGFDKLPKDAKAATDAFCMSNFFSVKSFIEVLKLKQNAAFSVRPLRRDDDRQDSSEKVEGRGIKIDDYNMREENCRANSSPREEKQQAANKDFSEEGDASSHSVKHSEIETVSSVNPGYTSRMDPQFPIATVTVIAES</sequence>
<organism evidence="1 2">
    <name type="scientific">Peronosclerospora sorghi</name>
    <dbReference type="NCBI Taxonomy" id="230839"/>
    <lineage>
        <taxon>Eukaryota</taxon>
        <taxon>Sar</taxon>
        <taxon>Stramenopiles</taxon>
        <taxon>Oomycota</taxon>
        <taxon>Peronosporomycetes</taxon>
        <taxon>Peronosporales</taxon>
        <taxon>Peronosporaceae</taxon>
        <taxon>Peronosclerospora</taxon>
    </lineage>
</organism>
<evidence type="ECO:0000313" key="2">
    <source>
        <dbReference type="Proteomes" id="UP001163321"/>
    </source>
</evidence>
<dbReference type="EMBL" id="CM047582">
    <property type="protein sequence ID" value="KAI9914350.1"/>
    <property type="molecule type" value="Genomic_DNA"/>
</dbReference>
<name>A0ACC0W699_9STRA</name>
<dbReference type="Proteomes" id="UP001163321">
    <property type="component" value="Chromosome 3"/>
</dbReference>
<evidence type="ECO:0000313" key="1">
    <source>
        <dbReference type="EMBL" id="KAI9914350.1"/>
    </source>
</evidence>
<gene>
    <name evidence="1" type="ORF">PsorP6_008152</name>
</gene>
<protein>
    <submittedName>
        <fullName evidence="1">Uncharacterized protein</fullName>
    </submittedName>
</protein>
<comment type="caution">
    <text evidence="1">The sequence shown here is derived from an EMBL/GenBank/DDBJ whole genome shotgun (WGS) entry which is preliminary data.</text>
</comment>
<accession>A0ACC0W699</accession>
<proteinExistence type="predicted"/>
<reference evidence="1 2" key="1">
    <citation type="journal article" date="2022" name="bioRxiv">
        <title>The genome of the oomycete Peronosclerospora sorghi, a cosmopolitan pathogen of maize and sorghum, is inflated with dispersed pseudogenes.</title>
        <authorList>
            <person name="Fletcher K."/>
            <person name="Martin F."/>
            <person name="Isakeit T."/>
            <person name="Cavanaugh K."/>
            <person name="Magill C."/>
            <person name="Michelmore R."/>
        </authorList>
    </citation>
    <scope>NUCLEOTIDE SEQUENCE [LARGE SCALE GENOMIC DNA]</scope>
    <source>
        <strain evidence="1">P6</strain>
    </source>
</reference>
<keyword evidence="2" id="KW-1185">Reference proteome</keyword>